<dbReference type="Gene3D" id="3.20.100.30">
    <property type="entry name" value="VTC, catalytic tunnel domain"/>
    <property type="match status" value="1"/>
</dbReference>
<protein>
    <submittedName>
        <fullName evidence="2">Polyphosphate polymerase domain-containing protein</fullName>
    </submittedName>
</protein>
<name>A0ABT3T933_9GAMM</name>
<dbReference type="CDD" id="cd07750">
    <property type="entry name" value="PolyPPase_VTC_like"/>
    <property type="match status" value="1"/>
</dbReference>
<proteinExistence type="predicted"/>
<accession>A0ABT3T933</accession>
<evidence type="ECO:0000313" key="3">
    <source>
        <dbReference type="Proteomes" id="UP001143304"/>
    </source>
</evidence>
<dbReference type="InterPro" id="IPR018966">
    <property type="entry name" value="VTC_domain"/>
</dbReference>
<organism evidence="2 3">
    <name type="scientific">Candidatus Marimicrobium litorale</name>
    <dbReference type="NCBI Taxonomy" id="2518991"/>
    <lineage>
        <taxon>Bacteria</taxon>
        <taxon>Pseudomonadati</taxon>
        <taxon>Pseudomonadota</taxon>
        <taxon>Gammaproteobacteria</taxon>
        <taxon>Cellvibrionales</taxon>
        <taxon>Halieaceae</taxon>
        <taxon>Marimicrobium</taxon>
    </lineage>
</organism>
<dbReference type="Pfam" id="PF09359">
    <property type="entry name" value="VTC"/>
    <property type="match status" value="1"/>
</dbReference>
<dbReference type="Proteomes" id="UP001143304">
    <property type="component" value="Unassembled WGS sequence"/>
</dbReference>
<keyword evidence="3" id="KW-1185">Reference proteome</keyword>
<dbReference type="EMBL" id="SHNO01000001">
    <property type="protein sequence ID" value="MCX2978792.1"/>
    <property type="molecule type" value="Genomic_DNA"/>
</dbReference>
<sequence length="245" mass="28668">MKGEWALNPANLTVQRSELKYYVSNSQCFLLAARLQHVLTPDEHSKPGIGYFIRSLYFDSADDKCLHEKQSGLLFRKKYRLRIYDTAAQTVKFEIKNKFNNQIFKESAILSRESAKRIIDGEYEELLKYQNPVLNKAFIEFSSHLYRPKVIVDYDRDAFVGGFFNLRVTMDKNLKSNNSDFDIFSSTLQTIPVILEGKQILEIKYNEVFPDYVRGIVQPGAFERCAISKYTLGRRFMKHNKWEDN</sequence>
<evidence type="ECO:0000313" key="2">
    <source>
        <dbReference type="EMBL" id="MCX2978792.1"/>
    </source>
</evidence>
<gene>
    <name evidence="2" type="ORF">EYC82_15600</name>
</gene>
<dbReference type="InterPro" id="IPR042267">
    <property type="entry name" value="VTC_sf"/>
</dbReference>
<feature type="domain" description="VTC" evidence="1">
    <location>
        <begin position="15"/>
        <end position="237"/>
    </location>
</feature>
<reference evidence="2" key="1">
    <citation type="submission" date="2019-02" db="EMBL/GenBank/DDBJ databases">
        <authorList>
            <person name="Li S.-H."/>
        </authorList>
    </citation>
    <scope>NUCLEOTIDE SEQUENCE</scope>
    <source>
        <strain evidence="2">IMCC11814</strain>
    </source>
</reference>
<comment type="caution">
    <text evidence="2">The sequence shown here is derived from an EMBL/GenBank/DDBJ whole genome shotgun (WGS) entry which is preliminary data.</text>
</comment>
<evidence type="ECO:0000259" key="1">
    <source>
        <dbReference type="Pfam" id="PF09359"/>
    </source>
</evidence>